<evidence type="ECO:0000256" key="12">
    <source>
        <dbReference type="ARBA" id="ARBA00034808"/>
    </source>
</evidence>
<dbReference type="SMART" id="SM00490">
    <property type="entry name" value="HELICc"/>
    <property type="match status" value="1"/>
</dbReference>
<evidence type="ECO:0000256" key="5">
    <source>
        <dbReference type="ARBA" id="ARBA00022741"/>
    </source>
</evidence>
<dbReference type="CDD" id="cd17920">
    <property type="entry name" value="DEXHc_RecQ"/>
    <property type="match status" value="1"/>
</dbReference>
<feature type="domain" description="HRDC" evidence="16">
    <location>
        <begin position="617"/>
        <end position="691"/>
    </location>
</feature>
<dbReference type="PROSITE" id="PS51192">
    <property type="entry name" value="HELICASE_ATP_BIND_1"/>
    <property type="match status" value="1"/>
</dbReference>
<dbReference type="GO" id="GO:0006310">
    <property type="term" value="P:DNA recombination"/>
    <property type="evidence" value="ECO:0007669"/>
    <property type="project" value="InterPro"/>
</dbReference>
<dbReference type="Pfam" id="PF00271">
    <property type="entry name" value="Helicase_C"/>
    <property type="match status" value="1"/>
</dbReference>
<dbReference type="GO" id="GO:0043138">
    <property type="term" value="F:3'-5' DNA helicase activity"/>
    <property type="evidence" value="ECO:0007669"/>
    <property type="project" value="UniProtKB-EC"/>
</dbReference>
<evidence type="ECO:0000259" key="18">
    <source>
        <dbReference type="PROSITE" id="PS51194"/>
    </source>
</evidence>
<keyword evidence="8" id="KW-0067">ATP-binding</keyword>
<evidence type="ECO:0000256" key="10">
    <source>
        <dbReference type="ARBA" id="ARBA00023235"/>
    </source>
</evidence>
<evidence type="ECO:0000259" key="17">
    <source>
        <dbReference type="PROSITE" id="PS51192"/>
    </source>
</evidence>
<dbReference type="EC" id="5.6.2.4" evidence="12"/>
<dbReference type="GO" id="GO:0003677">
    <property type="term" value="F:DNA binding"/>
    <property type="evidence" value="ECO:0007669"/>
    <property type="project" value="UniProtKB-KW"/>
</dbReference>
<evidence type="ECO:0000256" key="6">
    <source>
        <dbReference type="ARBA" id="ARBA00022801"/>
    </source>
</evidence>
<dbReference type="Gene3D" id="1.10.150.80">
    <property type="entry name" value="HRDC domain"/>
    <property type="match status" value="1"/>
</dbReference>
<evidence type="ECO:0000256" key="13">
    <source>
        <dbReference type="ARBA" id="ARBA00044535"/>
    </source>
</evidence>
<evidence type="ECO:0000259" key="16">
    <source>
        <dbReference type="PROSITE" id="PS50967"/>
    </source>
</evidence>
<evidence type="ECO:0000313" key="19">
    <source>
        <dbReference type="EMBL" id="EDM81147.1"/>
    </source>
</evidence>
<dbReference type="Pfam" id="PF00270">
    <property type="entry name" value="DEAD"/>
    <property type="match status" value="1"/>
</dbReference>
<dbReference type="SUPFAM" id="SSF46785">
    <property type="entry name" value="Winged helix' DNA-binding domain"/>
    <property type="match status" value="1"/>
</dbReference>
<feature type="region of interest" description="Disordered" evidence="15">
    <location>
        <begin position="589"/>
        <end position="610"/>
    </location>
</feature>
<dbReference type="eggNOG" id="COG0514">
    <property type="taxonomic scope" value="Bacteria"/>
</dbReference>
<dbReference type="PANTHER" id="PTHR13710:SF105">
    <property type="entry name" value="ATP-DEPENDENT DNA HELICASE Q1"/>
    <property type="match status" value="1"/>
</dbReference>
<keyword evidence="6" id="KW-0378">Hydrolase</keyword>
<dbReference type="SMART" id="SM00341">
    <property type="entry name" value="HRDC"/>
    <property type="match status" value="1"/>
</dbReference>
<dbReference type="GO" id="GO:0005524">
    <property type="term" value="F:ATP binding"/>
    <property type="evidence" value="ECO:0007669"/>
    <property type="project" value="UniProtKB-KW"/>
</dbReference>
<evidence type="ECO:0000256" key="7">
    <source>
        <dbReference type="ARBA" id="ARBA00022806"/>
    </source>
</evidence>
<evidence type="ECO:0000256" key="14">
    <source>
        <dbReference type="ARBA" id="ARBA00044550"/>
    </source>
</evidence>
<dbReference type="GO" id="GO:0016787">
    <property type="term" value="F:hydrolase activity"/>
    <property type="evidence" value="ECO:0007669"/>
    <property type="project" value="UniProtKB-KW"/>
</dbReference>
<dbReference type="PROSITE" id="PS51194">
    <property type="entry name" value="HELICASE_CTER"/>
    <property type="match status" value="1"/>
</dbReference>
<dbReference type="GO" id="GO:0046872">
    <property type="term" value="F:metal ion binding"/>
    <property type="evidence" value="ECO:0007669"/>
    <property type="project" value="UniProtKB-KW"/>
</dbReference>
<evidence type="ECO:0000256" key="11">
    <source>
        <dbReference type="ARBA" id="ARBA00034617"/>
    </source>
</evidence>
<protein>
    <recommendedName>
        <fullName evidence="13">ATP-dependent DNA helicase RecQ</fullName>
        <ecNumber evidence="12">5.6.2.4</ecNumber>
    </recommendedName>
    <alternativeName>
        <fullName evidence="14">DNA 3'-5' helicase RecQ</fullName>
    </alternativeName>
</protein>
<keyword evidence="20" id="KW-1185">Reference proteome</keyword>
<dbReference type="Pfam" id="PF16124">
    <property type="entry name" value="RecQ_Zn_bind"/>
    <property type="match status" value="1"/>
</dbReference>
<dbReference type="InterPro" id="IPR001650">
    <property type="entry name" value="Helicase_C-like"/>
</dbReference>
<dbReference type="InterPro" id="IPR027417">
    <property type="entry name" value="P-loop_NTPase"/>
</dbReference>
<comment type="cofactor">
    <cofactor evidence="2">
        <name>Zn(2+)</name>
        <dbReference type="ChEBI" id="CHEBI:29105"/>
    </cofactor>
</comment>
<dbReference type="InterPro" id="IPR011545">
    <property type="entry name" value="DEAD/DEAH_box_helicase_dom"/>
</dbReference>
<comment type="caution">
    <text evidence="19">The sequence shown here is derived from an EMBL/GenBank/DDBJ whole genome shotgun (WGS) entry which is preliminary data.</text>
</comment>
<evidence type="ECO:0000256" key="2">
    <source>
        <dbReference type="ARBA" id="ARBA00001947"/>
    </source>
</evidence>
<keyword evidence="7 19" id="KW-0347">Helicase</keyword>
<feature type="domain" description="Helicase C-terminal" evidence="18">
    <location>
        <begin position="282"/>
        <end position="429"/>
    </location>
</feature>
<dbReference type="GO" id="GO:0009378">
    <property type="term" value="F:four-way junction helicase activity"/>
    <property type="evidence" value="ECO:0007669"/>
    <property type="project" value="TreeGrafter"/>
</dbReference>
<dbReference type="OrthoDB" id="9760034at2"/>
<dbReference type="Gene3D" id="1.10.10.10">
    <property type="entry name" value="Winged helix-like DNA-binding domain superfamily/Winged helix DNA-binding domain"/>
    <property type="match status" value="1"/>
</dbReference>
<dbReference type="InterPro" id="IPR044876">
    <property type="entry name" value="HRDC_dom_sf"/>
</dbReference>
<dbReference type="RefSeq" id="WP_006969691.1">
    <property type="nucleotide sequence ID" value="NZ_ABCS01000005.1"/>
</dbReference>
<dbReference type="PROSITE" id="PS50967">
    <property type="entry name" value="HRDC"/>
    <property type="match status" value="1"/>
</dbReference>
<dbReference type="SUPFAM" id="SSF52540">
    <property type="entry name" value="P-loop containing nucleoside triphosphate hydrolases"/>
    <property type="match status" value="1"/>
</dbReference>
<dbReference type="SUPFAM" id="SSF47819">
    <property type="entry name" value="HRDC-like"/>
    <property type="match status" value="1"/>
</dbReference>
<dbReference type="Pfam" id="PF00570">
    <property type="entry name" value="HRDC"/>
    <property type="match status" value="1"/>
</dbReference>
<keyword evidence="5" id="KW-0547">Nucleotide-binding</keyword>
<dbReference type="InterPro" id="IPR010997">
    <property type="entry name" value="HRDC-like_sf"/>
</dbReference>
<keyword evidence="9" id="KW-0238">DNA-binding</keyword>
<evidence type="ECO:0000256" key="8">
    <source>
        <dbReference type="ARBA" id="ARBA00022840"/>
    </source>
</evidence>
<proteinExistence type="inferred from homology"/>
<dbReference type="GO" id="GO:0005737">
    <property type="term" value="C:cytoplasm"/>
    <property type="evidence" value="ECO:0007669"/>
    <property type="project" value="TreeGrafter"/>
</dbReference>
<evidence type="ECO:0000256" key="3">
    <source>
        <dbReference type="ARBA" id="ARBA00005446"/>
    </source>
</evidence>
<evidence type="ECO:0000256" key="4">
    <source>
        <dbReference type="ARBA" id="ARBA00022723"/>
    </source>
</evidence>
<accession>A6FYZ2</accession>
<dbReference type="InterPro" id="IPR014001">
    <property type="entry name" value="Helicase_ATP-bd"/>
</dbReference>
<reference evidence="19 20" key="1">
    <citation type="submission" date="2007-06" db="EMBL/GenBank/DDBJ databases">
        <authorList>
            <person name="Shimkets L."/>
            <person name="Ferriera S."/>
            <person name="Johnson J."/>
            <person name="Kravitz S."/>
            <person name="Beeson K."/>
            <person name="Sutton G."/>
            <person name="Rogers Y.-H."/>
            <person name="Friedman R."/>
            <person name="Frazier M."/>
            <person name="Venter J.C."/>
        </authorList>
    </citation>
    <scope>NUCLEOTIDE SEQUENCE [LARGE SCALE GENOMIC DNA]</scope>
    <source>
        <strain evidence="19 20">SIR-1</strain>
    </source>
</reference>
<dbReference type="SMART" id="SM00956">
    <property type="entry name" value="RQC"/>
    <property type="match status" value="1"/>
</dbReference>
<gene>
    <name evidence="19" type="ORF">PPSIR1_30065</name>
</gene>
<dbReference type="InterPro" id="IPR032284">
    <property type="entry name" value="RecQ_Zn-bd"/>
</dbReference>
<dbReference type="STRING" id="391625.PPSIR1_30065"/>
<evidence type="ECO:0000256" key="1">
    <source>
        <dbReference type="ARBA" id="ARBA00001946"/>
    </source>
</evidence>
<dbReference type="InterPro" id="IPR036390">
    <property type="entry name" value="WH_DNA-bd_sf"/>
</dbReference>
<dbReference type="PANTHER" id="PTHR13710">
    <property type="entry name" value="DNA HELICASE RECQ FAMILY MEMBER"/>
    <property type="match status" value="1"/>
</dbReference>
<dbReference type="InterPro" id="IPR002121">
    <property type="entry name" value="HRDC_dom"/>
</dbReference>
<feature type="domain" description="Helicase ATP-binding" evidence="17">
    <location>
        <begin position="78"/>
        <end position="250"/>
    </location>
</feature>
<evidence type="ECO:0000256" key="15">
    <source>
        <dbReference type="SAM" id="MobiDB-lite"/>
    </source>
</evidence>
<dbReference type="GO" id="GO:0030894">
    <property type="term" value="C:replisome"/>
    <property type="evidence" value="ECO:0007669"/>
    <property type="project" value="TreeGrafter"/>
</dbReference>
<evidence type="ECO:0000313" key="20">
    <source>
        <dbReference type="Proteomes" id="UP000005801"/>
    </source>
</evidence>
<dbReference type="GO" id="GO:0043590">
    <property type="term" value="C:bacterial nucleoid"/>
    <property type="evidence" value="ECO:0007669"/>
    <property type="project" value="TreeGrafter"/>
</dbReference>
<dbReference type="AlphaFoldDB" id="A6FYZ2"/>
<keyword evidence="4" id="KW-0479">Metal-binding</keyword>
<dbReference type="Gene3D" id="3.40.50.300">
    <property type="entry name" value="P-loop containing nucleotide triphosphate hydrolases"/>
    <property type="match status" value="2"/>
</dbReference>
<name>A6FYZ2_9BACT</name>
<sequence>MAEPDPDAAPPWPDESDGLARLGGEASPFLGDEPLPRAPASVCAGPLIAPKADGSLDLDAALATFGHESFRPGQREAVETLLSANSLLLVAPTGGGKSLTYQLPAILLPGTTLVISPLIALMHDQVQSLHRCGIPATFLASTLDGDELRSRMRGMGQGAYKLVYVAPERLTFGGFRGLLQRMRIPLVAIDEAHCISEWGHDFRPEYMQIGEFLGAQLRHAPDTRVLACTATATPVVRDEIMAKLALGPKTKQIVRGFARPNLRLSAAEAGGTRDRQRRVDAMLSQALGAPTKRPEPDGGSAILYCPTRKLTEQEAERLSEAGWACAAYHAGLSPEQRRTVLRAFSTGALQVVAATNAFGMGIDRGDVRAVVHWGPPGSIEAYYQEVGRAGRDGEPAWGLMLHSGQDLPLRRRLLELDIDGRQPDPQVVEHKWSMFLELIRWAEGGSCRHDAILRYFGDEDELLQGCGHCDVCESLAEGGGESEFDEDETTLIIRKALSGVARIHRRYGLSAAVNLVAGVDDPRLQRSGLDKVKTFGVLAEHDARWLKKVLQRCVAAGWVEYTPGDRPVVLLSDNGKAVMHAKQPARIVLPSTELKEKRSRSSSGRKTSGERTVLELDAAAQDLFEALRSHRLEIARDLAVPPYVVASDRTLREIALLKPRTLIELQQAHGIGPSKSEKYGEGLLAVVRENA</sequence>
<dbReference type="InterPro" id="IPR036388">
    <property type="entry name" value="WH-like_DNA-bd_sf"/>
</dbReference>
<dbReference type="SMART" id="SM00487">
    <property type="entry name" value="DEXDc"/>
    <property type="match status" value="1"/>
</dbReference>
<comment type="cofactor">
    <cofactor evidence="1">
        <name>Mg(2+)</name>
        <dbReference type="ChEBI" id="CHEBI:18420"/>
    </cofactor>
</comment>
<feature type="region of interest" description="Disordered" evidence="15">
    <location>
        <begin position="1"/>
        <end position="34"/>
    </location>
</feature>
<dbReference type="GO" id="GO:0006260">
    <property type="term" value="P:DNA replication"/>
    <property type="evidence" value="ECO:0007669"/>
    <property type="project" value="InterPro"/>
</dbReference>
<organism evidence="19 20">
    <name type="scientific">Plesiocystis pacifica SIR-1</name>
    <dbReference type="NCBI Taxonomy" id="391625"/>
    <lineage>
        <taxon>Bacteria</taxon>
        <taxon>Pseudomonadati</taxon>
        <taxon>Myxococcota</taxon>
        <taxon>Polyangia</taxon>
        <taxon>Nannocystales</taxon>
        <taxon>Nannocystaceae</taxon>
        <taxon>Plesiocystis</taxon>
    </lineage>
</organism>
<dbReference type="InterPro" id="IPR018982">
    <property type="entry name" value="RQC_domain"/>
</dbReference>
<dbReference type="GO" id="GO:0006281">
    <property type="term" value="P:DNA repair"/>
    <property type="evidence" value="ECO:0007669"/>
    <property type="project" value="InterPro"/>
</dbReference>
<evidence type="ECO:0000256" key="9">
    <source>
        <dbReference type="ARBA" id="ARBA00023125"/>
    </source>
</evidence>
<dbReference type="Proteomes" id="UP000005801">
    <property type="component" value="Unassembled WGS sequence"/>
</dbReference>
<dbReference type="Pfam" id="PF09382">
    <property type="entry name" value="RQC"/>
    <property type="match status" value="1"/>
</dbReference>
<dbReference type="InterPro" id="IPR004589">
    <property type="entry name" value="DNA_helicase_ATP-dep_RecQ"/>
</dbReference>
<comment type="catalytic activity">
    <reaction evidence="11">
        <text>Couples ATP hydrolysis with the unwinding of duplex DNA by translocating in the 3'-5' direction.</text>
        <dbReference type="EC" id="5.6.2.4"/>
    </reaction>
</comment>
<comment type="similarity">
    <text evidence="3">Belongs to the helicase family. RecQ subfamily.</text>
</comment>
<dbReference type="NCBIfam" id="TIGR00614">
    <property type="entry name" value="recQ_fam"/>
    <property type="match status" value="1"/>
</dbReference>
<dbReference type="EMBL" id="ABCS01000005">
    <property type="protein sequence ID" value="EDM81147.1"/>
    <property type="molecule type" value="Genomic_DNA"/>
</dbReference>
<keyword evidence="10" id="KW-0413">Isomerase</keyword>